<dbReference type="InterPro" id="IPR015257">
    <property type="entry name" value="Maf1"/>
</dbReference>
<dbReference type="InterPro" id="IPR038564">
    <property type="entry name" value="Maf1_sf"/>
</dbReference>
<reference evidence="1 2" key="2">
    <citation type="journal article" date="2013" name="PLoS ONE">
        <title>Whole genome mapping and re-organization of the nuclear and mitochondrial genomes of Babesia microti isolates.</title>
        <authorList>
            <person name="Cornillot E."/>
            <person name="Dassouli A."/>
            <person name="Garg A."/>
            <person name="Pachikara N."/>
            <person name="Randazzo S."/>
            <person name="Depoix D."/>
            <person name="Carcy B."/>
            <person name="Delbecq S."/>
            <person name="Frutos R."/>
            <person name="Silva J.C."/>
            <person name="Sutton R."/>
            <person name="Krause P.J."/>
            <person name="Mamoun C.B."/>
        </authorList>
    </citation>
    <scope>NUCLEOTIDE SEQUENCE [LARGE SCALE GENOMIC DNA]</scope>
    <source>
        <strain evidence="1 2">RI</strain>
    </source>
</reference>
<dbReference type="VEuPathDB" id="PiroplasmaDB:BMR1_02g03920"/>
<accession>I7I8Z2</accession>
<dbReference type="Gene3D" id="3.40.1000.50">
    <property type="entry name" value="Repressor of RNA polymerase III transcription Maf1"/>
    <property type="match status" value="1"/>
</dbReference>
<dbReference type="GO" id="GO:0005634">
    <property type="term" value="C:nucleus"/>
    <property type="evidence" value="ECO:0007669"/>
    <property type="project" value="TreeGrafter"/>
</dbReference>
<reference evidence="1 2" key="3">
    <citation type="journal article" date="2016" name="Sci. Rep.">
        <title>Genome-wide diversity and gene expression profiling of Babesia microti isolates identify polymorphic genes that mediate host-pathogen interactions.</title>
        <authorList>
            <person name="Silva J.C."/>
            <person name="Cornillot E."/>
            <person name="McCracken C."/>
            <person name="Usmani-Brown S."/>
            <person name="Dwivedi A."/>
            <person name="Ifeonu O.O."/>
            <person name="Crabtree J."/>
            <person name="Gotia H.T."/>
            <person name="Virji A.Z."/>
            <person name="Reynes C."/>
            <person name="Colinge J."/>
            <person name="Kumar V."/>
            <person name="Lawres L."/>
            <person name="Pazzi J.E."/>
            <person name="Pablo J.V."/>
            <person name="Hung C."/>
            <person name="Brancato J."/>
            <person name="Kumari P."/>
            <person name="Orvis J."/>
            <person name="Tretina K."/>
            <person name="Chibucos M."/>
            <person name="Ott S."/>
            <person name="Sadzewicz L."/>
            <person name="Sengamalay N."/>
            <person name="Shetty A.C."/>
            <person name="Su Q."/>
            <person name="Tallon L."/>
            <person name="Fraser C.M."/>
            <person name="Frutos R."/>
            <person name="Molina D.M."/>
            <person name="Krause P.J."/>
            <person name="Ben Mamoun C."/>
        </authorList>
    </citation>
    <scope>NUCLEOTIDE SEQUENCE [LARGE SCALE GENOMIC DNA]</scope>
    <source>
        <strain evidence="1 2">RI</strain>
    </source>
</reference>
<dbReference type="PANTHER" id="PTHR22504:SF0">
    <property type="entry name" value="REPRESSOR OF RNA POLYMERASE III TRANSCRIPTION MAF1 HOMOLOG"/>
    <property type="match status" value="1"/>
</dbReference>
<dbReference type="GO" id="GO:0016480">
    <property type="term" value="P:negative regulation of transcription by RNA polymerase III"/>
    <property type="evidence" value="ECO:0007669"/>
    <property type="project" value="InterPro"/>
</dbReference>
<dbReference type="GeneID" id="24424565"/>
<dbReference type="RefSeq" id="XP_012648542.1">
    <property type="nucleotide sequence ID" value="XM_012793088.1"/>
</dbReference>
<dbReference type="OMA" id="FYVIENI"/>
<dbReference type="AlphaFoldDB" id="I7I8Z2"/>
<dbReference type="GO" id="GO:0000994">
    <property type="term" value="F:RNA polymerase III core binding"/>
    <property type="evidence" value="ECO:0007669"/>
    <property type="project" value="TreeGrafter"/>
</dbReference>
<evidence type="ECO:0000313" key="1">
    <source>
        <dbReference type="EMBL" id="CCF73933.1"/>
    </source>
</evidence>
<reference evidence="1 2" key="1">
    <citation type="journal article" date="2012" name="Nucleic Acids Res.">
        <title>Sequencing of the smallest Apicomplexan genome from the human pathogen Babesia microti.</title>
        <authorList>
            <person name="Cornillot E."/>
            <person name="Hadj-Kaddour K."/>
            <person name="Dassouli A."/>
            <person name="Noel B."/>
            <person name="Ranwez V."/>
            <person name="Vacherie B."/>
            <person name="Augagneur Y."/>
            <person name="Bres V."/>
            <person name="Duclos A."/>
            <person name="Randazzo S."/>
            <person name="Carcy B."/>
            <person name="Debierre-Grockiego F."/>
            <person name="Delbecq S."/>
            <person name="Moubri-Menage K."/>
            <person name="Shams-Eldin H."/>
            <person name="Usmani-Brown S."/>
            <person name="Bringaud F."/>
            <person name="Wincker P."/>
            <person name="Vivares C.P."/>
            <person name="Schwarz R.T."/>
            <person name="Schetters T.P."/>
            <person name="Krause P.J."/>
            <person name="Gorenflot A."/>
            <person name="Berry V."/>
            <person name="Barbe V."/>
            <person name="Ben Mamoun C."/>
        </authorList>
    </citation>
    <scope>NUCLEOTIDE SEQUENCE [LARGE SCALE GENOMIC DNA]</scope>
    <source>
        <strain evidence="1 2">RI</strain>
    </source>
</reference>
<dbReference type="PANTHER" id="PTHR22504">
    <property type="entry name" value="REPRESSOR OF RNA POLYMERASE III TRANSCRIPTION MAF1"/>
    <property type="match status" value="1"/>
</dbReference>
<protein>
    <submittedName>
        <fullName evidence="1">Maf1 regulator</fullName>
    </submittedName>
</protein>
<dbReference type="KEGG" id="bmic:BMR1_02g03920"/>
<name>I7I8Z2_BABMR</name>
<dbReference type="EMBL" id="FO082872">
    <property type="protein sequence ID" value="CCF73933.1"/>
    <property type="molecule type" value="Genomic_DNA"/>
</dbReference>
<organism evidence="1 2">
    <name type="scientific">Babesia microti (strain RI)</name>
    <dbReference type="NCBI Taxonomy" id="1133968"/>
    <lineage>
        <taxon>Eukaryota</taxon>
        <taxon>Sar</taxon>
        <taxon>Alveolata</taxon>
        <taxon>Apicomplexa</taxon>
        <taxon>Aconoidasida</taxon>
        <taxon>Piroplasmida</taxon>
        <taxon>Babesiidae</taxon>
        <taxon>Babesia</taxon>
    </lineage>
</organism>
<dbReference type="OrthoDB" id="277029at2759"/>
<gene>
    <name evidence="1" type="ORF">BMR1_02g03920</name>
</gene>
<keyword evidence="2" id="KW-1185">Reference proteome</keyword>
<dbReference type="Pfam" id="PF09174">
    <property type="entry name" value="Maf1"/>
    <property type="match status" value="1"/>
</dbReference>
<dbReference type="Proteomes" id="UP000002899">
    <property type="component" value="Chromosome II"/>
</dbReference>
<sequence>MIFVEDTNLARLRSILNDFDASDRYIDVRLELLHISNVENSIPTGFSVDNYTSVNNSTVEAVEGIYCYLIMAMNKCFPDYDFSSLNYSNFKRIKSIGTVLNTIDYKLSYIMERLILDFSNDLWSSIKKVISLNESEVYTYESGPEEDLFNSECCLNSFNYFFYDKSQCRILFFSSVTKSKCLNRRKDSENDLFISELTSAVRAQDAYVDDSSCE</sequence>
<proteinExistence type="predicted"/>
<evidence type="ECO:0000313" key="2">
    <source>
        <dbReference type="Proteomes" id="UP000002899"/>
    </source>
</evidence>